<dbReference type="RefSeq" id="WP_310091771.1">
    <property type="nucleotide sequence ID" value="NZ_JAVDTT010000002.1"/>
</dbReference>
<evidence type="ECO:0000313" key="1">
    <source>
        <dbReference type="EMBL" id="MDR6841199.1"/>
    </source>
</evidence>
<name>A0ABU1RQY9_9GAMM</name>
<protein>
    <submittedName>
        <fullName evidence="1">Uncharacterized protein</fullName>
    </submittedName>
</protein>
<keyword evidence="2" id="KW-1185">Reference proteome</keyword>
<accession>A0ABU1RQY9</accession>
<gene>
    <name evidence="1" type="ORF">J2W94_001484</name>
</gene>
<dbReference type="EMBL" id="JAVDTT010000002">
    <property type="protein sequence ID" value="MDR6841199.1"/>
    <property type="molecule type" value="Genomic_DNA"/>
</dbReference>
<reference evidence="1 2" key="1">
    <citation type="submission" date="2023-07" db="EMBL/GenBank/DDBJ databases">
        <title>Sorghum-associated microbial communities from plants grown in Nebraska, USA.</title>
        <authorList>
            <person name="Schachtman D."/>
        </authorList>
    </citation>
    <scope>NUCLEOTIDE SEQUENCE [LARGE SCALE GENOMIC DNA]</scope>
    <source>
        <strain evidence="1 2">BE107</strain>
    </source>
</reference>
<comment type="caution">
    <text evidence="1">The sequence shown here is derived from an EMBL/GenBank/DDBJ whole genome shotgun (WGS) entry which is preliminary data.</text>
</comment>
<sequence length="406" mass="43428">MLIVPEPDANKVTRFRMCAEAAPDVFSAYASSLSGNLGLGATERNAAFANSMAETAATVERTQTINLLRESMYRTCERYLSGALNEDQFIIQAARDQKSMVAVLAIEQLTGAIRAKPTIISGPATSASVIDGTEAAKLIGQFRVEESTAKTNLAAADKAYASANKAGKCDTVAEKPAADAKDPTADEWLACKSAETMVAQRKDELKTATSRLDKALTLAADFVSKSNASTTGGTNEGLAYTVTPPGDDALIAVAQAVENIVTSPGIDEPLMFCIAYFQRTGKLNDDAVKACTQIISDRAKDDRARQQIKMGIANAAGYRSDLAQGRRHNSFMQRLFARIETSDPKTLANKMVMFETRAGTNHGLGVACTSREACKSAVRGSDLSESYLADEAKLEAALRNWDKPKP</sequence>
<proteinExistence type="predicted"/>
<dbReference type="Proteomes" id="UP001254759">
    <property type="component" value="Unassembled WGS sequence"/>
</dbReference>
<evidence type="ECO:0000313" key="2">
    <source>
        <dbReference type="Proteomes" id="UP001254759"/>
    </source>
</evidence>
<organism evidence="1 2">
    <name type="scientific">Pseudoxanthomonas sacheonensis</name>
    <dbReference type="NCBI Taxonomy" id="443615"/>
    <lineage>
        <taxon>Bacteria</taxon>
        <taxon>Pseudomonadati</taxon>
        <taxon>Pseudomonadota</taxon>
        <taxon>Gammaproteobacteria</taxon>
        <taxon>Lysobacterales</taxon>
        <taxon>Lysobacteraceae</taxon>
        <taxon>Pseudoxanthomonas</taxon>
    </lineage>
</organism>